<dbReference type="EMBL" id="KB526692">
    <property type="protein sequence ID" value="EMP36046.1"/>
    <property type="molecule type" value="Genomic_DNA"/>
</dbReference>
<dbReference type="Proteomes" id="UP000031443">
    <property type="component" value="Unassembled WGS sequence"/>
</dbReference>
<organism evidence="1 2">
    <name type="scientific">Chelonia mydas</name>
    <name type="common">Green sea-turtle</name>
    <name type="synonym">Chelonia agassizi</name>
    <dbReference type="NCBI Taxonomy" id="8469"/>
    <lineage>
        <taxon>Eukaryota</taxon>
        <taxon>Metazoa</taxon>
        <taxon>Chordata</taxon>
        <taxon>Craniata</taxon>
        <taxon>Vertebrata</taxon>
        <taxon>Euteleostomi</taxon>
        <taxon>Archelosauria</taxon>
        <taxon>Testudinata</taxon>
        <taxon>Testudines</taxon>
        <taxon>Cryptodira</taxon>
        <taxon>Durocryptodira</taxon>
        <taxon>Americhelydia</taxon>
        <taxon>Chelonioidea</taxon>
        <taxon>Cheloniidae</taxon>
        <taxon>Chelonia</taxon>
    </lineage>
</organism>
<evidence type="ECO:0000313" key="1">
    <source>
        <dbReference type="EMBL" id="EMP36046.1"/>
    </source>
</evidence>
<dbReference type="AlphaFoldDB" id="M7BDM0"/>
<protein>
    <submittedName>
        <fullName evidence="1">Uncharacterized protein</fullName>
    </submittedName>
</protein>
<evidence type="ECO:0000313" key="2">
    <source>
        <dbReference type="Proteomes" id="UP000031443"/>
    </source>
</evidence>
<gene>
    <name evidence="1" type="ORF">UY3_06781</name>
</gene>
<proteinExistence type="predicted"/>
<sequence>MDMDAPVVPASSLSLLDEAITEPPHPVPQDDAKAHQELLKRVACQTLCLMSSAPCLQLRVANHQALLGRYDYNMWQAMAKFKTLLPEGSRKEFRAILEKDTTAARVALQGASDAADSAARTMASTISVQRVSWLLLSGLSTEAQQSMQDLPFDGQALFAEQIPSCMG</sequence>
<accession>M7BDM0</accession>
<name>M7BDM0_CHEMY</name>
<dbReference type="Gene3D" id="1.10.287.3160">
    <property type="match status" value="1"/>
</dbReference>
<reference evidence="2" key="1">
    <citation type="journal article" date="2013" name="Nat. Genet.">
        <title>The draft genomes of soft-shell turtle and green sea turtle yield insights into the development and evolution of the turtle-specific body plan.</title>
        <authorList>
            <person name="Wang Z."/>
            <person name="Pascual-Anaya J."/>
            <person name="Zadissa A."/>
            <person name="Li W."/>
            <person name="Niimura Y."/>
            <person name="Huang Z."/>
            <person name="Li C."/>
            <person name="White S."/>
            <person name="Xiong Z."/>
            <person name="Fang D."/>
            <person name="Wang B."/>
            <person name="Ming Y."/>
            <person name="Chen Y."/>
            <person name="Zheng Y."/>
            <person name="Kuraku S."/>
            <person name="Pignatelli M."/>
            <person name="Herrero J."/>
            <person name="Beal K."/>
            <person name="Nozawa M."/>
            <person name="Li Q."/>
            <person name="Wang J."/>
            <person name="Zhang H."/>
            <person name="Yu L."/>
            <person name="Shigenobu S."/>
            <person name="Wang J."/>
            <person name="Liu J."/>
            <person name="Flicek P."/>
            <person name="Searle S."/>
            <person name="Wang J."/>
            <person name="Kuratani S."/>
            <person name="Yin Y."/>
            <person name="Aken B."/>
            <person name="Zhang G."/>
            <person name="Irie N."/>
        </authorList>
    </citation>
    <scope>NUCLEOTIDE SEQUENCE [LARGE SCALE GENOMIC DNA]</scope>
</reference>
<keyword evidence="2" id="KW-1185">Reference proteome</keyword>